<feature type="signal peptide" evidence="1">
    <location>
        <begin position="1"/>
        <end position="18"/>
    </location>
</feature>
<evidence type="ECO:0000256" key="1">
    <source>
        <dbReference type="SAM" id="SignalP"/>
    </source>
</evidence>
<proteinExistence type="predicted"/>
<evidence type="ECO:0000313" key="3">
    <source>
        <dbReference type="Proteomes" id="UP000539957"/>
    </source>
</evidence>
<keyword evidence="1" id="KW-0732">Signal</keyword>
<name>A0A7W7IRW4_9CAUL</name>
<feature type="chain" id="PRO_5031128326" evidence="1">
    <location>
        <begin position="19"/>
        <end position="73"/>
    </location>
</feature>
<protein>
    <submittedName>
        <fullName evidence="2">Uncharacterized protein</fullName>
    </submittedName>
</protein>
<accession>A0A7W7IRW4</accession>
<evidence type="ECO:0000313" key="2">
    <source>
        <dbReference type="EMBL" id="MBB4799418.1"/>
    </source>
</evidence>
<dbReference type="EMBL" id="JACHKY010000006">
    <property type="protein sequence ID" value="MBB4799418.1"/>
    <property type="molecule type" value="Genomic_DNA"/>
</dbReference>
<gene>
    <name evidence="2" type="ORF">HNP32_003176</name>
</gene>
<organism evidence="2 3">
    <name type="scientific">Brevundimonas bullata</name>
    <dbReference type="NCBI Taxonomy" id="13160"/>
    <lineage>
        <taxon>Bacteria</taxon>
        <taxon>Pseudomonadati</taxon>
        <taxon>Pseudomonadota</taxon>
        <taxon>Alphaproteobacteria</taxon>
        <taxon>Caulobacterales</taxon>
        <taxon>Caulobacteraceae</taxon>
        <taxon>Brevundimonas</taxon>
    </lineage>
</organism>
<dbReference type="AlphaFoldDB" id="A0A7W7IRW4"/>
<dbReference type="Proteomes" id="UP000539957">
    <property type="component" value="Unassembled WGS sequence"/>
</dbReference>
<reference evidence="2 3" key="1">
    <citation type="submission" date="2020-08" db="EMBL/GenBank/DDBJ databases">
        <title>Functional genomics of gut bacteria from endangered species of beetles.</title>
        <authorList>
            <person name="Carlos-Shanley C."/>
        </authorList>
    </citation>
    <scope>NUCLEOTIDE SEQUENCE [LARGE SCALE GENOMIC DNA]</scope>
    <source>
        <strain evidence="2 3">S00123</strain>
    </source>
</reference>
<keyword evidence="3" id="KW-1185">Reference proteome</keyword>
<comment type="caution">
    <text evidence="2">The sequence shown here is derived from an EMBL/GenBank/DDBJ whole genome shotgun (WGS) entry which is preliminary data.</text>
</comment>
<sequence>MGAAVFAAAFGFAGALGAAALDFAAGFGLEAAGAAFGAAVFDSDGALAMDTRTPQWIRAIRTPALVIRYHNGV</sequence>